<reference evidence="2" key="1">
    <citation type="submission" date="2019-08" db="EMBL/GenBank/DDBJ databases">
        <title>The genome of the North American firefly Photinus pyralis.</title>
        <authorList>
            <consortium name="Photinus pyralis genome working group"/>
            <person name="Fallon T.R."/>
            <person name="Sander Lower S.E."/>
            <person name="Weng J.-K."/>
        </authorList>
    </citation>
    <scope>NUCLEOTIDE SEQUENCE</scope>
    <source>
        <strain evidence="2">TRF0915ILg1</strain>
        <tissue evidence="2">Whole body</tissue>
    </source>
</reference>
<dbReference type="EMBL" id="VTPC01090543">
    <property type="protein sequence ID" value="KAF2883218.1"/>
    <property type="molecule type" value="Genomic_DNA"/>
</dbReference>
<keyword evidence="3" id="KW-1185">Reference proteome</keyword>
<feature type="compositionally biased region" description="Basic and acidic residues" evidence="1">
    <location>
        <begin position="84"/>
        <end position="104"/>
    </location>
</feature>
<accession>A0A8K0CES6</accession>
<comment type="caution">
    <text evidence="2">The sequence shown here is derived from an EMBL/GenBank/DDBJ whole genome shotgun (WGS) entry which is preliminary data.</text>
</comment>
<proteinExistence type="predicted"/>
<sequence>MELGSTGGRILHFASSEKSTIARTKKRNRQIATILNSSDRIATQKEEKQGKKKNSVCISKKKMRKIRLGQFSDSGSDGQVSADSNRKSPECIIREIPGDSKDYASSDDEDEASICRNAATIYGDEDC</sequence>
<organism evidence="2 3">
    <name type="scientific">Ignelater luminosus</name>
    <name type="common">Cucubano</name>
    <name type="synonym">Pyrophorus luminosus</name>
    <dbReference type="NCBI Taxonomy" id="2038154"/>
    <lineage>
        <taxon>Eukaryota</taxon>
        <taxon>Metazoa</taxon>
        <taxon>Ecdysozoa</taxon>
        <taxon>Arthropoda</taxon>
        <taxon>Hexapoda</taxon>
        <taxon>Insecta</taxon>
        <taxon>Pterygota</taxon>
        <taxon>Neoptera</taxon>
        <taxon>Endopterygota</taxon>
        <taxon>Coleoptera</taxon>
        <taxon>Polyphaga</taxon>
        <taxon>Elateriformia</taxon>
        <taxon>Elateroidea</taxon>
        <taxon>Elateridae</taxon>
        <taxon>Agrypninae</taxon>
        <taxon>Pyrophorini</taxon>
        <taxon>Ignelater</taxon>
    </lineage>
</organism>
<feature type="compositionally biased region" description="Polar residues" evidence="1">
    <location>
        <begin position="71"/>
        <end position="83"/>
    </location>
</feature>
<feature type="region of interest" description="Disordered" evidence="1">
    <location>
        <begin position="68"/>
        <end position="109"/>
    </location>
</feature>
<protein>
    <submittedName>
        <fullName evidence="2">Uncharacterized protein</fullName>
    </submittedName>
</protein>
<dbReference type="Proteomes" id="UP000801492">
    <property type="component" value="Unassembled WGS sequence"/>
</dbReference>
<name>A0A8K0CES6_IGNLU</name>
<evidence type="ECO:0000313" key="2">
    <source>
        <dbReference type="EMBL" id="KAF2883218.1"/>
    </source>
</evidence>
<gene>
    <name evidence="2" type="ORF">ILUMI_22960</name>
</gene>
<evidence type="ECO:0000313" key="3">
    <source>
        <dbReference type="Proteomes" id="UP000801492"/>
    </source>
</evidence>
<dbReference type="AlphaFoldDB" id="A0A8K0CES6"/>
<evidence type="ECO:0000256" key="1">
    <source>
        <dbReference type="SAM" id="MobiDB-lite"/>
    </source>
</evidence>